<dbReference type="SUPFAM" id="SSF47384">
    <property type="entry name" value="Homodimeric domain of signal transducing histidine kinase"/>
    <property type="match status" value="1"/>
</dbReference>
<evidence type="ECO:0000256" key="12">
    <source>
        <dbReference type="SAM" id="Phobius"/>
    </source>
</evidence>
<keyword evidence="16" id="KW-1185">Reference proteome</keyword>
<dbReference type="PANTHER" id="PTHR45436">
    <property type="entry name" value="SENSOR HISTIDINE KINASE YKOH"/>
    <property type="match status" value="1"/>
</dbReference>
<keyword evidence="7" id="KW-0547">Nucleotide-binding</keyword>
<comment type="subcellular location">
    <subcellularLocation>
        <location evidence="2">Membrane</location>
        <topology evidence="2">Multi-pass membrane protein</topology>
    </subcellularLocation>
</comment>
<feature type="domain" description="HAMP" evidence="14">
    <location>
        <begin position="219"/>
        <end position="271"/>
    </location>
</feature>
<accession>A0A370F5Y9</accession>
<dbReference type="STRING" id="433924.NS331_21575"/>
<feature type="transmembrane region" description="Helical" evidence="12">
    <location>
        <begin position="56"/>
        <end position="76"/>
    </location>
</feature>
<evidence type="ECO:0000259" key="14">
    <source>
        <dbReference type="PROSITE" id="PS50885"/>
    </source>
</evidence>
<keyword evidence="5" id="KW-0808">Transferase</keyword>
<dbReference type="InterPro" id="IPR050428">
    <property type="entry name" value="TCS_sensor_his_kinase"/>
</dbReference>
<keyword evidence="4" id="KW-0597">Phosphoprotein</keyword>
<dbReference type="InterPro" id="IPR036890">
    <property type="entry name" value="HATPase_C_sf"/>
</dbReference>
<dbReference type="Pfam" id="PF00512">
    <property type="entry name" value="HisKA"/>
    <property type="match status" value="1"/>
</dbReference>
<dbReference type="GO" id="GO:0000155">
    <property type="term" value="F:phosphorelay sensor kinase activity"/>
    <property type="evidence" value="ECO:0007669"/>
    <property type="project" value="InterPro"/>
</dbReference>
<evidence type="ECO:0000256" key="11">
    <source>
        <dbReference type="ARBA" id="ARBA00023012"/>
    </source>
</evidence>
<dbReference type="PROSITE" id="PS50885">
    <property type="entry name" value="HAMP"/>
    <property type="match status" value="1"/>
</dbReference>
<evidence type="ECO:0000313" key="15">
    <source>
        <dbReference type="EMBL" id="RDI19156.1"/>
    </source>
</evidence>
<feature type="transmembrane region" description="Helical" evidence="12">
    <location>
        <begin position="196"/>
        <end position="215"/>
    </location>
</feature>
<comment type="caution">
    <text evidence="15">The sequence shown here is derived from an EMBL/GenBank/DDBJ whole genome shotgun (WGS) entry which is preliminary data.</text>
</comment>
<dbReference type="InterPro" id="IPR003661">
    <property type="entry name" value="HisK_dim/P_dom"/>
</dbReference>
<dbReference type="SMART" id="SM00387">
    <property type="entry name" value="HATPase_c"/>
    <property type="match status" value="1"/>
</dbReference>
<keyword evidence="6 12" id="KW-0812">Transmembrane</keyword>
<evidence type="ECO:0000256" key="6">
    <source>
        <dbReference type="ARBA" id="ARBA00022692"/>
    </source>
</evidence>
<dbReference type="Pfam" id="PF02518">
    <property type="entry name" value="HATPase_c"/>
    <property type="match status" value="1"/>
</dbReference>
<dbReference type="PROSITE" id="PS50109">
    <property type="entry name" value="HIS_KIN"/>
    <property type="match status" value="1"/>
</dbReference>
<dbReference type="EC" id="2.7.13.3" evidence="3"/>
<dbReference type="Gene3D" id="1.10.287.130">
    <property type="match status" value="1"/>
</dbReference>
<evidence type="ECO:0000256" key="8">
    <source>
        <dbReference type="ARBA" id="ARBA00022777"/>
    </source>
</evidence>
<protein>
    <recommendedName>
        <fullName evidence="3">histidine kinase</fullName>
        <ecNumber evidence="3">2.7.13.3</ecNumber>
    </recommendedName>
</protein>
<feature type="domain" description="Histidine kinase" evidence="13">
    <location>
        <begin position="279"/>
        <end position="484"/>
    </location>
</feature>
<dbReference type="GO" id="GO:0005524">
    <property type="term" value="F:ATP binding"/>
    <property type="evidence" value="ECO:0007669"/>
    <property type="project" value="UniProtKB-KW"/>
</dbReference>
<sequence>MTTRPAAAEGTFTPGDAVNGERRVRTVAVAGARAGSDTEGMHKPGRTSLAARLTRTLILSVGAIWLLCVLAVVWYVDREISFNFDNELVEVSHRMFDIAVEQYDSLSGGKKPEQPLVAPAPLFIQDEVVYQMVDGGTRLLLHSSNARPDYFDVPLAPGFADTPDWRIYTVRHPTRDLYLQVADPISERREAVDRTLFGLMVPLITALPLLGLVLWRIARHELRPLQTLADEIASRSSTDLRPIELAGLPHELRSVCDDVNHLLERLAQALNVERALAANAAHELRTPLAAARLRLQTALDHGLSRQDVQAALDSLRQLSHRAEKLLQLSRAESGAALARRPVDLVKLAGAVAEEFWQDARAAERLTLHVPEETMSPVQGDVDALAIGLRNLIENALRYAPEGAVELEVVAPRTVLVRDSGPGVAPDKLQALRERHVRQTDDRTGYGLGLSIVTTIAEHQGAELQLLSPPPGRARGFEARLSMPG</sequence>
<keyword evidence="8 15" id="KW-0418">Kinase</keyword>
<evidence type="ECO:0000256" key="1">
    <source>
        <dbReference type="ARBA" id="ARBA00000085"/>
    </source>
</evidence>
<dbReference type="GO" id="GO:0005886">
    <property type="term" value="C:plasma membrane"/>
    <property type="evidence" value="ECO:0007669"/>
    <property type="project" value="TreeGrafter"/>
</dbReference>
<keyword evidence="12" id="KW-0472">Membrane</keyword>
<dbReference type="CDD" id="cd00082">
    <property type="entry name" value="HisKA"/>
    <property type="match status" value="1"/>
</dbReference>
<evidence type="ECO:0000256" key="3">
    <source>
        <dbReference type="ARBA" id="ARBA00012438"/>
    </source>
</evidence>
<gene>
    <name evidence="15" type="ORF">DFR41_113138</name>
</gene>
<keyword evidence="10 12" id="KW-1133">Transmembrane helix</keyword>
<dbReference type="PANTHER" id="PTHR45436:SF14">
    <property type="entry name" value="SENSOR PROTEIN QSEC"/>
    <property type="match status" value="1"/>
</dbReference>
<dbReference type="InterPro" id="IPR003594">
    <property type="entry name" value="HATPase_dom"/>
</dbReference>
<dbReference type="InterPro" id="IPR003660">
    <property type="entry name" value="HAMP_dom"/>
</dbReference>
<dbReference type="EMBL" id="QQAV01000013">
    <property type="protein sequence ID" value="RDI19156.1"/>
    <property type="molecule type" value="Genomic_DNA"/>
</dbReference>
<evidence type="ECO:0000256" key="10">
    <source>
        <dbReference type="ARBA" id="ARBA00022989"/>
    </source>
</evidence>
<evidence type="ECO:0000256" key="5">
    <source>
        <dbReference type="ARBA" id="ARBA00022679"/>
    </source>
</evidence>
<dbReference type="AlphaFoldDB" id="A0A370F5Y9"/>
<evidence type="ECO:0000259" key="13">
    <source>
        <dbReference type="PROSITE" id="PS50109"/>
    </source>
</evidence>
<evidence type="ECO:0000313" key="16">
    <source>
        <dbReference type="Proteomes" id="UP000255265"/>
    </source>
</evidence>
<keyword evidence="11" id="KW-0902">Two-component regulatory system</keyword>
<evidence type="ECO:0000256" key="2">
    <source>
        <dbReference type="ARBA" id="ARBA00004141"/>
    </source>
</evidence>
<dbReference type="SMART" id="SM00388">
    <property type="entry name" value="HisKA"/>
    <property type="match status" value="1"/>
</dbReference>
<dbReference type="Proteomes" id="UP000255265">
    <property type="component" value="Unassembled WGS sequence"/>
</dbReference>
<keyword evidence="9" id="KW-0067">ATP-binding</keyword>
<comment type="catalytic activity">
    <reaction evidence="1">
        <text>ATP + protein L-histidine = ADP + protein N-phospho-L-histidine.</text>
        <dbReference type="EC" id="2.7.13.3"/>
    </reaction>
</comment>
<name>A0A370F5Y9_9BURK</name>
<dbReference type="Gene3D" id="3.30.565.10">
    <property type="entry name" value="Histidine kinase-like ATPase, C-terminal domain"/>
    <property type="match status" value="1"/>
</dbReference>
<evidence type="ECO:0000256" key="4">
    <source>
        <dbReference type="ARBA" id="ARBA00022553"/>
    </source>
</evidence>
<evidence type="ECO:0000256" key="7">
    <source>
        <dbReference type="ARBA" id="ARBA00022741"/>
    </source>
</evidence>
<dbReference type="InterPro" id="IPR005467">
    <property type="entry name" value="His_kinase_dom"/>
</dbReference>
<organism evidence="15 16">
    <name type="scientific">Pseudacidovorax intermedius</name>
    <dbReference type="NCBI Taxonomy" id="433924"/>
    <lineage>
        <taxon>Bacteria</taxon>
        <taxon>Pseudomonadati</taxon>
        <taxon>Pseudomonadota</taxon>
        <taxon>Betaproteobacteria</taxon>
        <taxon>Burkholderiales</taxon>
        <taxon>Comamonadaceae</taxon>
        <taxon>Pseudacidovorax</taxon>
    </lineage>
</organism>
<evidence type="ECO:0000256" key="9">
    <source>
        <dbReference type="ARBA" id="ARBA00022840"/>
    </source>
</evidence>
<reference evidence="15 16" key="1">
    <citation type="submission" date="2018-07" db="EMBL/GenBank/DDBJ databases">
        <title>Genomic Encyclopedia of Type Strains, Phase IV (KMG-IV): sequencing the most valuable type-strain genomes for metagenomic binning, comparative biology and taxonomic classification.</title>
        <authorList>
            <person name="Goeker M."/>
        </authorList>
    </citation>
    <scope>NUCLEOTIDE SEQUENCE [LARGE SCALE GENOMIC DNA]</scope>
    <source>
        <strain evidence="15 16">DSM 21352</strain>
    </source>
</reference>
<proteinExistence type="predicted"/>
<dbReference type="InterPro" id="IPR036097">
    <property type="entry name" value="HisK_dim/P_sf"/>
</dbReference>
<dbReference type="SUPFAM" id="SSF55874">
    <property type="entry name" value="ATPase domain of HSP90 chaperone/DNA topoisomerase II/histidine kinase"/>
    <property type="match status" value="1"/>
</dbReference>